<accession>D0R403</accession>
<name>D0R403_LACJF</name>
<dbReference type="EMBL" id="FN298497">
    <property type="protein sequence ID" value="CAX66816.1"/>
    <property type="molecule type" value="Genomic_DNA"/>
</dbReference>
<protein>
    <recommendedName>
        <fullName evidence="1">N-acetyltransferase domain-containing protein</fullName>
    </recommendedName>
</protein>
<dbReference type="AlphaFoldDB" id="D0R403"/>
<evidence type="ECO:0000313" key="3">
    <source>
        <dbReference type="Proteomes" id="UP000002627"/>
    </source>
</evidence>
<evidence type="ECO:0000313" key="2">
    <source>
        <dbReference type="EMBL" id="CAX66816.1"/>
    </source>
</evidence>
<dbReference type="PROSITE" id="PS51186">
    <property type="entry name" value="GNAT"/>
    <property type="match status" value="1"/>
</dbReference>
<dbReference type="Pfam" id="PF13302">
    <property type="entry name" value="Acetyltransf_3"/>
    <property type="match status" value="1"/>
</dbReference>
<dbReference type="SUPFAM" id="SSF55729">
    <property type="entry name" value="Acyl-CoA N-acyltransferases (Nat)"/>
    <property type="match status" value="1"/>
</dbReference>
<dbReference type="HOGENOM" id="CLU_013985_3_2_9"/>
<dbReference type="Gene3D" id="3.40.630.30">
    <property type="match status" value="1"/>
</dbReference>
<evidence type="ECO:0000259" key="1">
    <source>
        <dbReference type="PROSITE" id="PS51186"/>
    </source>
</evidence>
<keyword evidence="3" id="KW-1185">Reference proteome</keyword>
<dbReference type="RefSeq" id="WP_012846113.1">
    <property type="nucleotide sequence ID" value="NC_013504.1"/>
</dbReference>
<organism evidence="2 3">
    <name type="scientific">Lactobacillus johnsonii (strain FI9785)</name>
    <dbReference type="NCBI Taxonomy" id="633699"/>
    <lineage>
        <taxon>Bacteria</taxon>
        <taxon>Bacillati</taxon>
        <taxon>Bacillota</taxon>
        <taxon>Bacilli</taxon>
        <taxon>Lactobacillales</taxon>
        <taxon>Lactobacillaceae</taxon>
        <taxon>Lactobacillus</taxon>
    </lineage>
</organism>
<dbReference type="KEGG" id="ljf:FI9785_947"/>
<feature type="domain" description="N-acetyltransferase" evidence="1">
    <location>
        <begin position="19"/>
        <end position="168"/>
    </location>
</feature>
<dbReference type="InterPro" id="IPR000182">
    <property type="entry name" value="GNAT_dom"/>
</dbReference>
<dbReference type="InterPro" id="IPR016181">
    <property type="entry name" value="Acyl_CoA_acyltransferase"/>
</dbReference>
<dbReference type="Proteomes" id="UP000002627">
    <property type="component" value="Chromosome"/>
</dbReference>
<sequence length="195" mass="23128">MTQKNKLLILSSFNSQYLKHIWQDGFQDKNPEWAKWNAPYFNDYHAYPSFSQFEHSPITAYLLSDSCKCICLDGKGIGMVSKNWIDEVTRWLEIGIVIYNPTYWHGGIGSRVLKIWISEIFDQYPELEHIGLTTWSGNPRMIHLAQKLGFKKEAQIRKVRFYKEKYYDCMKYGILRDEWINKKDSDFIFESLSLT</sequence>
<gene>
    <name evidence="2" type="ordered locus">FI9785_947</name>
</gene>
<dbReference type="PANTHER" id="PTHR43415:SF4">
    <property type="entry name" value="N-ACETYLTRANSFERASE DOMAIN-CONTAINING PROTEIN"/>
    <property type="match status" value="1"/>
</dbReference>
<proteinExistence type="predicted"/>
<reference evidence="2 3" key="1">
    <citation type="journal article" date="2009" name="J. Bacteriol.">
        <title>Complete genome sequence of Lactobacillus johnsonii FI9785, a competitive exclusion agent against pathogens in poultry.</title>
        <authorList>
            <person name="Wegmann U."/>
            <person name="Overweg K."/>
            <person name="Horn N."/>
            <person name="Goesmann A."/>
            <person name="Narbad A."/>
            <person name="Gasson M.J."/>
            <person name="Shearman C."/>
        </authorList>
    </citation>
    <scope>NUCLEOTIDE SEQUENCE [LARGE SCALE GENOMIC DNA]</scope>
    <source>
        <strain evidence="2 3">FI9785</strain>
    </source>
</reference>
<dbReference type="GO" id="GO:0016747">
    <property type="term" value="F:acyltransferase activity, transferring groups other than amino-acyl groups"/>
    <property type="evidence" value="ECO:0007669"/>
    <property type="project" value="InterPro"/>
</dbReference>
<dbReference type="PANTHER" id="PTHR43415">
    <property type="entry name" value="SPERMIDINE N(1)-ACETYLTRANSFERASE"/>
    <property type="match status" value="1"/>
</dbReference>